<keyword evidence="1" id="KW-0004">4Fe-4S</keyword>
<feature type="binding site" evidence="6">
    <location>
        <position position="276"/>
    </location>
    <ligand>
        <name>S-adenosyl-L-methionine</name>
        <dbReference type="ChEBI" id="CHEBI:59789"/>
    </ligand>
</feature>
<accession>A0A4V1A3Q7</accession>
<evidence type="ECO:0000256" key="3">
    <source>
        <dbReference type="ARBA" id="ARBA00022679"/>
    </source>
</evidence>
<keyword evidence="3 6" id="KW-0808">Transferase</keyword>
<dbReference type="InterPro" id="IPR012340">
    <property type="entry name" value="NA-bd_OB-fold"/>
</dbReference>
<dbReference type="Gene3D" id="2.40.50.1070">
    <property type="match status" value="1"/>
</dbReference>
<keyword evidence="5" id="KW-0411">Iron-sulfur</keyword>
<evidence type="ECO:0000313" key="9">
    <source>
        <dbReference type="Proteomes" id="UP000293719"/>
    </source>
</evidence>
<evidence type="ECO:0000313" key="8">
    <source>
        <dbReference type="EMBL" id="QBK29958.1"/>
    </source>
</evidence>
<dbReference type="PANTHER" id="PTHR11061">
    <property type="entry name" value="RNA M5U METHYLTRANSFERASE"/>
    <property type="match status" value="1"/>
</dbReference>
<dbReference type="Gene3D" id="2.40.50.140">
    <property type="entry name" value="Nucleic acid-binding proteins"/>
    <property type="match status" value="1"/>
</dbReference>
<dbReference type="SUPFAM" id="SSF50249">
    <property type="entry name" value="Nucleic acid-binding proteins"/>
    <property type="match status" value="1"/>
</dbReference>
<keyword evidence="1" id="KW-0408">Iron</keyword>
<protein>
    <submittedName>
        <fullName evidence="8">Class I SAM-dependent RNA methyltransferase</fullName>
    </submittedName>
</protein>
<feature type="domain" description="TRAM" evidence="7">
    <location>
        <begin position="1"/>
        <end position="52"/>
    </location>
</feature>
<name>A0A4V1A3Q7_9HYPH</name>
<evidence type="ECO:0000256" key="5">
    <source>
        <dbReference type="ARBA" id="ARBA00023014"/>
    </source>
</evidence>
<dbReference type="Proteomes" id="UP000293719">
    <property type="component" value="Chromosome"/>
</dbReference>
<dbReference type="GO" id="GO:0070475">
    <property type="term" value="P:rRNA base methylation"/>
    <property type="evidence" value="ECO:0007669"/>
    <property type="project" value="TreeGrafter"/>
</dbReference>
<evidence type="ECO:0000256" key="1">
    <source>
        <dbReference type="ARBA" id="ARBA00022485"/>
    </source>
</evidence>
<dbReference type="PROSITE" id="PS50926">
    <property type="entry name" value="TRAM"/>
    <property type="match status" value="1"/>
</dbReference>
<sequence>MDETLTITAMGAQGDGVAERHGQAVHVPGALPGETVRADLDGARAVDVEVLTPSPERVVPPCRHFAVCGGCKLQHWADEPYRAWKRQKVVDALARQGLDIAVDPLVPGAPCSRRRATFSMLRRPEGVLFGFQQAGSHAVVDIAECHVVVPVLIRARGALKALGRALLPVMGARARPVPVTVTVTETGLDVAVGSGFRLTDEGRQAAIGIALKANLARLAVQGEVLAETRKPIVRFDGIAVPLPPGGFLQASAAAEAAMREQVIAHISGGKAIADLFSGCGTFALPLSRLAAVHAVEADASALTALDAGWRMATGERLRQVTTERRDLFTRPVTARELGRFDGLVFDPPRAGAEAQARQIATSSVERVVAVSCEPATLARDLRILMDGGYRIVSLTPFDQFLWSPHVEVVALLERAG</sequence>
<dbReference type="SUPFAM" id="SSF53335">
    <property type="entry name" value="S-adenosyl-L-methionine-dependent methyltransferases"/>
    <property type="match status" value="1"/>
</dbReference>
<keyword evidence="1" id="KW-0479">Metal-binding</keyword>
<feature type="binding site" evidence="6">
    <location>
        <position position="346"/>
    </location>
    <ligand>
        <name>S-adenosyl-L-methionine</name>
        <dbReference type="ChEBI" id="CHEBI:59789"/>
    </ligand>
</feature>
<dbReference type="AlphaFoldDB" id="A0A4V1A3Q7"/>
<reference evidence="8 9" key="1">
    <citation type="journal article" date="2017" name="Int. J. Syst. Evol. Microbiol.">
        <title>Roseitalea porphyridii gen. nov., sp. nov., isolated from a red alga, and reclassification of Hoeflea suaedae Chung et al. 2013 as Pseudohoeflea suaedae gen. nov., comb. nov.</title>
        <authorList>
            <person name="Hyeon J.W."/>
            <person name="Jeong S.E."/>
            <person name="Baek K."/>
            <person name="Jeon C.O."/>
        </authorList>
    </citation>
    <scope>NUCLEOTIDE SEQUENCE [LARGE SCALE GENOMIC DNA]</scope>
    <source>
        <strain evidence="8 9">MA7-20</strain>
    </source>
</reference>
<evidence type="ECO:0000256" key="6">
    <source>
        <dbReference type="PROSITE-ProRule" id="PRU01024"/>
    </source>
</evidence>
<dbReference type="Pfam" id="PF05958">
    <property type="entry name" value="tRNA_U5-meth_tr"/>
    <property type="match status" value="1"/>
</dbReference>
<comment type="similarity">
    <text evidence="6">Belongs to the class I-like SAM-binding methyltransferase superfamily. RNA M5U methyltransferase family.</text>
</comment>
<dbReference type="PANTHER" id="PTHR11061:SF49">
    <property type="entry name" value="23S RRNA (URACIL(1939)-C(5))-METHYLTRANSFERASE RLMD"/>
    <property type="match status" value="1"/>
</dbReference>
<keyword evidence="2 6" id="KW-0489">Methyltransferase</keyword>
<feature type="binding site" evidence="6">
    <location>
        <position position="296"/>
    </location>
    <ligand>
        <name>S-adenosyl-L-methionine</name>
        <dbReference type="ChEBI" id="CHEBI:59789"/>
    </ligand>
</feature>
<dbReference type="EMBL" id="CP036532">
    <property type="protein sequence ID" value="QBK29958.1"/>
    <property type="molecule type" value="Genomic_DNA"/>
</dbReference>
<dbReference type="OrthoDB" id="9804590at2"/>
<feature type="binding site" evidence="6">
    <location>
        <position position="249"/>
    </location>
    <ligand>
        <name>S-adenosyl-L-methionine</name>
        <dbReference type="ChEBI" id="CHEBI:59789"/>
    </ligand>
</feature>
<dbReference type="GO" id="GO:0070041">
    <property type="term" value="F:rRNA (uridine-C5-)-methyltransferase activity"/>
    <property type="evidence" value="ECO:0007669"/>
    <property type="project" value="TreeGrafter"/>
</dbReference>
<dbReference type="PROSITE" id="PS51687">
    <property type="entry name" value="SAM_MT_RNA_M5U"/>
    <property type="match status" value="1"/>
</dbReference>
<feature type="active site" description="Nucleophile" evidence="6">
    <location>
        <position position="372"/>
    </location>
</feature>
<dbReference type="Gene3D" id="3.40.50.150">
    <property type="entry name" value="Vaccinia Virus protein VP39"/>
    <property type="match status" value="1"/>
</dbReference>
<dbReference type="InterPro" id="IPR002792">
    <property type="entry name" value="TRAM_dom"/>
</dbReference>
<gene>
    <name evidence="8" type="ORF">E0E05_04685</name>
</gene>
<proteinExistence type="inferred from homology"/>
<dbReference type="RefSeq" id="WP_131615665.1">
    <property type="nucleotide sequence ID" value="NZ_CP036532.1"/>
</dbReference>
<keyword evidence="4 6" id="KW-0949">S-adenosyl-L-methionine</keyword>
<evidence type="ECO:0000256" key="4">
    <source>
        <dbReference type="ARBA" id="ARBA00022691"/>
    </source>
</evidence>
<evidence type="ECO:0000259" key="7">
    <source>
        <dbReference type="PROSITE" id="PS50926"/>
    </source>
</evidence>
<dbReference type="InterPro" id="IPR029063">
    <property type="entry name" value="SAM-dependent_MTases_sf"/>
</dbReference>
<dbReference type="GO" id="GO:0051539">
    <property type="term" value="F:4 iron, 4 sulfur cluster binding"/>
    <property type="evidence" value="ECO:0007669"/>
    <property type="project" value="UniProtKB-KW"/>
</dbReference>
<dbReference type="KEGG" id="rpod:E0E05_04685"/>
<keyword evidence="9" id="KW-1185">Reference proteome</keyword>
<dbReference type="InterPro" id="IPR010280">
    <property type="entry name" value="U5_MeTrfase_fam"/>
</dbReference>
<organism evidence="8 9">
    <name type="scientific">Roseitalea porphyridii</name>
    <dbReference type="NCBI Taxonomy" id="1852022"/>
    <lineage>
        <taxon>Bacteria</taxon>
        <taxon>Pseudomonadati</taxon>
        <taxon>Pseudomonadota</taxon>
        <taxon>Alphaproteobacteria</taxon>
        <taxon>Hyphomicrobiales</taxon>
        <taxon>Ahrensiaceae</taxon>
        <taxon>Roseitalea</taxon>
    </lineage>
</organism>
<evidence type="ECO:0000256" key="2">
    <source>
        <dbReference type="ARBA" id="ARBA00022603"/>
    </source>
</evidence>
<dbReference type="GeneID" id="90766584"/>